<evidence type="ECO:0000256" key="1">
    <source>
        <dbReference type="ARBA" id="ARBA00005350"/>
    </source>
</evidence>
<organism evidence="3 4">
    <name type="scientific">Rhipicephalus microplus</name>
    <name type="common">Cattle tick</name>
    <name type="synonym">Boophilus microplus</name>
    <dbReference type="NCBI Taxonomy" id="6941"/>
    <lineage>
        <taxon>Eukaryota</taxon>
        <taxon>Metazoa</taxon>
        <taxon>Ecdysozoa</taxon>
        <taxon>Arthropoda</taxon>
        <taxon>Chelicerata</taxon>
        <taxon>Arachnida</taxon>
        <taxon>Acari</taxon>
        <taxon>Parasitiformes</taxon>
        <taxon>Ixodida</taxon>
        <taxon>Ixodoidea</taxon>
        <taxon>Ixodidae</taxon>
        <taxon>Rhipicephalinae</taxon>
        <taxon>Rhipicephalus</taxon>
        <taxon>Boophilus</taxon>
    </lineage>
</organism>
<evidence type="ECO:0008006" key="5">
    <source>
        <dbReference type="Google" id="ProtNLM"/>
    </source>
</evidence>
<protein>
    <recommendedName>
        <fullName evidence="5">Phospholipid scramblase</fullName>
    </recommendedName>
</protein>
<dbReference type="GO" id="GO:0017128">
    <property type="term" value="F:phospholipid scramblase activity"/>
    <property type="evidence" value="ECO:0007669"/>
    <property type="project" value="InterPro"/>
</dbReference>
<dbReference type="GO" id="GO:0005886">
    <property type="term" value="C:plasma membrane"/>
    <property type="evidence" value="ECO:0007669"/>
    <property type="project" value="TreeGrafter"/>
</dbReference>
<dbReference type="PANTHER" id="PTHR23248">
    <property type="entry name" value="PHOSPHOLIPID SCRAMBLASE-RELATED"/>
    <property type="match status" value="1"/>
</dbReference>
<evidence type="ECO:0000313" key="4">
    <source>
        <dbReference type="Proteomes" id="UP000821866"/>
    </source>
</evidence>
<dbReference type="AlphaFoldDB" id="A0A9J6EYD5"/>
<dbReference type="EMBL" id="JABSTU010000001">
    <property type="protein sequence ID" value="KAH8039189.1"/>
    <property type="molecule type" value="Genomic_DNA"/>
</dbReference>
<dbReference type="Pfam" id="PF03803">
    <property type="entry name" value="Scramblase"/>
    <property type="match status" value="1"/>
</dbReference>
<evidence type="ECO:0000313" key="3">
    <source>
        <dbReference type="EMBL" id="KAH8039189.1"/>
    </source>
</evidence>
<dbReference type="InterPro" id="IPR005552">
    <property type="entry name" value="Scramblase"/>
</dbReference>
<dbReference type="Proteomes" id="UP000821866">
    <property type="component" value="Chromosome 1"/>
</dbReference>
<proteinExistence type="inferred from homology"/>
<name>A0A9J6EYD5_RHIMP</name>
<feature type="region of interest" description="Disordered" evidence="2">
    <location>
        <begin position="1"/>
        <end position="57"/>
    </location>
</feature>
<feature type="compositionally biased region" description="Basic and acidic residues" evidence="2">
    <location>
        <begin position="26"/>
        <end position="43"/>
    </location>
</feature>
<reference evidence="3" key="2">
    <citation type="submission" date="2021-09" db="EMBL/GenBank/DDBJ databases">
        <authorList>
            <person name="Jia N."/>
            <person name="Wang J."/>
            <person name="Shi W."/>
            <person name="Du L."/>
            <person name="Sun Y."/>
            <person name="Zhan W."/>
            <person name="Jiang J."/>
            <person name="Wang Q."/>
            <person name="Zhang B."/>
            <person name="Ji P."/>
            <person name="Sakyi L.B."/>
            <person name="Cui X."/>
            <person name="Yuan T."/>
            <person name="Jiang B."/>
            <person name="Yang W."/>
            <person name="Lam T.T.-Y."/>
            <person name="Chang Q."/>
            <person name="Ding S."/>
            <person name="Wang X."/>
            <person name="Zhu J."/>
            <person name="Ruan X."/>
            <person name="Zhao L."/>
            <person name="Wei J."/>
            <person name="Que T."/>
            <person name="Du C."/>
            <person name="Cheng J."/>
            <person name="Dai P."/>
            <person name="Han X."/>
            <person name="Huang E."/>
            <person name="Gao Y."/>
            <person name="Liu J."/>
            <person name="Shao H."/>
            <person name="Ye R."/>
            <person name="Li L."/>
            <person name="Wei W."/>
            <person name="Wang X."/>
            <person name="Wang C."/>
            <person name="Huo Q."/>
            <person name="Li W."/>
            <person name="Guo W."/>
            <person name="Chen H."/>
            <person name="Chen S."/>
            <person name="Zhou L."/>
            <person name="Zhou L."/>
            <person name="Ni X."/>
            <person name="Tian J."/>
            <person name="Zhou Y."/>
            <person name="Sheng Y."/>
            <person name="Liu T."/>
            <person name="Pan Y."/>
            <person name="Xia L."/>
            <person name="Li J."/>
            <person name="Zhao F."/>
            <person name="Cao W."/>
        </authorList>
    </citation>
    <scope>NUCLEOTIDE SEQUENCE</scope>
    <source>
        <strain evidence="3">Rmic-2018</strain>
        <tissue evidence="3">Larvae</tissue>
    </source>
</reference>
<keyword evidence="4" id="KW-1185">Reference proteome</keyword>
<sequence>MVMPARDREKHEQVVFGEGKPGQIDHGGKLNESEVDRSEHTDEAGDVGAKTQAAGKGAAEVVAETTKGAPAGGRVQSKKADTPKAKLAGKVIVVMETKTADNDLTHKLLVNYLAKKTQATGSDALLYRNVLCGVLREFQDEATFPMVKATGPNAASKKKGAVKRLRLVTLRTLWTRAASWNRSANSLVSQLTRTKTQIEMRVCCVKAGEQYFAEQPLTPSAPSVCPPGLEYLTTVDQLVIQQQSDVFQNFVGYEKYNKYVAKNVLGQFVYLFAEDSGCCKRWFCCTRRCFAMKVMDYRNVEVMRFIRPLRCDYCCAFCCLQYIEVQAPPTVTIAYLYQDWSPFFPSYTVYDRQCNPMISIAGPFCTQTFFYCLEAKFEASALLVRTLGGILIGMITRETSGFSRSFYLDADRFNVTFPLDLDVHVKAALLACVMLIVSNGNNLGILCSEVTVPF</sequence>
<feature type="compositionally biased region" description="Basic and acidic residues" evidence="2">
    <location>
        <begin position="1"/>
        <end position="13"/>
    </location>
</feature>
<feature type="compositionally biased region" description="Low complexity" evidence="2">
    <location>
        <begin position="48"/>
        <end position="57"/>
    </location>
</feature>
<accession>A0A9J6EYD5</accession>
<comment type="similarity">
    <text evidence="1">Belongs to the phospholipid scramblase family.</text>
</comment>
<reference evidence="3" key="1">
    <citation type="journal article" date="2020" name="Cell">
        <title>Large-Scale Comparative Analyses of Tick Genomes Elucidate Their Genetic Diversity and Vector Capacities.</title>
        <authorList>
            <consortium name="Tick Genome and Microbiome Consortium (TIGMIC)"/>
            <person name="Jia N."/>
            <person name="Wang J."/>
            <person name="Shi W."/>
            <person name="Du L."/>
            <person name="Sun Y."/>
            <person name="Zhan W."/>
            <person name="Jiang J.F."/>
            <person name="Wang Q."/>
            <person name="Zhang B."/>
            <person name="Ji P."/>
            <person name="Bell-Sakyi L."/>
            <person name="Cui X.M."/>
            <person name="Yuan T.T."/>
            <person name="Jiang B.G."/>
            <person name="Yang W.F."/>
            <person name="Lam T.T."/>
            <person name="Chang Q.C."/>
            <person name="Ding S.J."/>
            <person name="Wang X.J."/>
            <person name="Zhu J.G."/>
            <person name="Ruan X.D."/>
            <person name="Zhao L."/>
            <person name="Wei J.T."/>
            <person name="Ye R.Z."/>
            <person name="Que T.C."/>
            <person name="Du C.H."/>
            <person name="Zhou Y.H."/>
            <person name="Cheng J.X."/>
            <person name="Dai P.F."/>
            <person name="Guo W.B."/>
            <person name="Han X.H."/>
            <person name="Huang E.J."/>
            <person name="Li L.F."/>
            <person name="Wei W."/>
            <person name="Gao Y.C."/>
            <person name="Liu J.Z."/>
            <person name="Shao H.Z."/>
            <person name="Wang X."/>
            <person name="Wang C.C."/>
            <person name="Yang T.C."/>
            <person name="Huo Q.B."/>
            <person name="Li W."/>
            <person name="Chen H.Y."/>
            <person name="Chen S.E."/>
            <person name="Zhou L.G."/>
            <person name="Ni X.B."/>
            <person name="Tian J.H."/>
            <person name="Sheng Y."/>
            <person name="Liu T."/>
            <person name="Pan Y.S."/>
            <person name="Xia L.Y."/>
            <person name="Li J."/>
            <person name="Zhao F."/>
            <person name="Cao W.C."/>
        </authorList>
    </citation>
    <scope>NUCLEOTIDE SEQUENCE</scope>
    <source>
        <strain evidence="3">Rmic-2018</strain>
    </source>
</reference>
<evidence type="ECO:0000256" key="2">
    <source>
        <dbReference type="SAM" id="MobiDB-lite"/>
    </source>
</evidence>
<dbReference type="VEuPathDB" id="VectorBase:LOC119181812"/>
<comment type="caution">
    <text evidence="3">The sequence shown here is derived from an EMBL/GenBank/DDBJ whole genome shotgun (WGS) entry which is preliminary data.</text>
</comment>
<dbReference type="PANTHER" id="PTHR23248:SF9">
    <property type="entry name" value="PHOSPHOLIPID SCRAMBLASE"/>
    <property type="match status" value="1"/>
</dbReference>
<gene>
    <name evidence="3" type="ORF">HPB51_005365</name>
</gene>